<keyword evidence="2" id="KW-0732">Signal</keyword>
<dbReference type="STRING" id="1220578.FPE01S_02_03330"/>
<keyword evidence="4" id="KW-1185">Reference proteome</keyword>
<dbReference type="OrthoDB" id="799522at2"/>
<feature type="signal peptide" evidence="2">
    <location>
        <begin position="1"/>
        <end position="22"/>
    </location>
</feature>
<sequence length="182" mass="22137">MKKLFYSIALFGLLLVAAKSEAQVQVGVQVNIGAQPMWGPTGYDYAEYYYLPDIDVYYNIPQRQFVYLDGGRWIFGASLPYRMRHYDLYRGYKVVVNAPTPYLRCDYYRGQYGRYRGYTGHQVVLRDAPPRRVYRDYDRRDRRDDRYDHRDRRYDRYDRDGHYDKRDKHDRHDNGRHNGRHH</sequence>
<name>A0A0E9N051_9BACT</name>
<evidence type="ECO:0000313" key="3">
    <source>
        <dbReference type="EMBL" id="GAO43229.1"/>
    </source>
</evidence>
<dbReference type="RefSeq" id="WP_046369144.1">
    <property type="nucleotide sequence ID" value="NZ_BBWV01000002.1"/>
</dbReference>
<proteinExistence type="predicted"/>
<evidence type="ECO:0000256" key="1">
    <source>
        <dbReference type="SAM" id="MobiDB-lite"/>
    </source>
</evidence>
<dbReference type="AlphaFoldDB" id="A0A0E9N051"/>
<organism evidence="3 4">
    <name type="scientific">Flavihumibacter petaseus NBRC 106054</name>
    <dbReference type="NCBI Taxonomy" id="1220578"/>
    <lineage>
        <taxon>Bacteria</taxon>
        <taxon>Pseudomonadati</taxon>
        <taxon>Bacteroidota</taxon>
        <taxon>Chitinophagia</taxon>
        <taxon>Chitinophagales</taxon>
        <taxon>Chitinophagaceae</taxon>
        <taxon>Flavihumibacter</taxon>
    </lineage>
</organism>
<reference evidence="3 4" key="1">
    <citation type="submission" date="2015-04" db="EMBL/GenBank/DDBJ databases">
        <title>Whole genome shotgun sequence of Flavihumibacter petaseus NBRC 106054.</title>
        <authorList>
            <person name="Miyazawa S."/>
            <person name="Hosoyama A."/>
            <person name="Hashimoto M."/>
            <person name="Noguchi M."/>
            <person name="Tsuchikane K."/>
            <person name="Ohji S."/>
            <person name="Yamazoe A."/>
            <person name="Ichikawa N."/>
            <person name="Kimura A."/>
            <person name="Fujita N."/>
        </authorList>
    </citation>
    <scope>NUCLEOTIDE SEQUENCE [LARGE SCALE GENOMIC DNA]</scope>
    <source>
        <strain evidence="3 4">NBRC 106054</strain>
    </source>
</reference>
<protein>
    <submittedName>
        <fullName evidence="3">Uncharacterized protein</fullName>
    </submittedName>
</protein>
<evidence type="ECO:0000313" key="4">
    <source>
        <dbReference type="Proteomes" id="UP000033121"/>
    </source>
</evidence>
<feature type="region of interest" description="Disordered" evidence="1">
    <location>
        <begin position="157"/>
        <end position="182"/>
    </location>
</feature>
<gene>
    <name evidence="3" type="ORF">FPE01S_02_03330</name>
</gene>
<accession>A0A0E9N051</accession>
<dbReference type="Proteomes" id="UP000033121">
    <property type="component" value="Unassembled WGS sequence"/>
</dbReference>
<feature type="chain" id="PRO_5002429736" evidence="2">
    <location>
        <begin position="23"/>
        <end position="182"/>
    </location>
</feature>
<comment type="caution">
    <text evidence="3">The sequence shown here is derived from an EMBL/GenBank/DDBJ whole genome shotgun (WGS) entry which is preliminary data.</text>
</comment>
<feature type="compositionally biased region" description="Basic and acidic residues" evidence="1">
    <location>
        <begin position="157"/>
        <end position="176"/>
    </location>
</feature>
<dbReference type="EMBL" id="BBWV01000002">
    <property type="protein sequence ID" value="GAO43229.1"/>
    <property type="molecule type" value="Genomic_DNA"/>
</dbReference>
<evidence type="ECO:0000256" key="2">
    <source>
        <dbReference type="SAM" id="SignalP"/>
    </source>
</evidence>